<organism evidence="1 2">
    <name type="scientific">Umbra pygmaea</name>
    <name type="common">Eastern mudminnow</name>
    <dbReference type="NCBI Taxonomy" id="75934"/>
    <lineage>
        <taxon>Eukaryota</taxon>
        <taxon>Metazoa</taxon>
        <taxon>Chordata</taxon>
        <taxon>Craniata</taxon>
        <taxon>Vertebrata</taxon>
        <taxon>Euteleostomi</taxon>
        <taxon>Actinopterygii</taxon>
        <taxon>Neopterygii</taxon>
        <taxon>Teleostei</taxon>
        <taxon>Protacanthopterygii</taxon>
        <taxon>Esociformes</taxon>
        <taxon>Umbridae</taxon>
        <taxon>Umbra</taxon>
    </lineage>
</organism>
<dbReference type="EMBL" id="JAGEUA010000007">
    <property type="protein sequence ID" value="KAL0970640.1"/>
    <property type="molecule type" value="Genomic_DNA"/>
</dbReference>
<dbReference type="AlphaFoldDB" id="A0ABD0WLG9"/>
<proteinExistence type="predicted"/>
<name>A0ABD0WLG9_UMBPY</name>
<sequence length="148" mass="16388">MSQPCWRFAHPRAASTAVLEGVRLLLARLKKYGSADARHGFESFPTRKHGPLIHIDFSVVHYLVCHSGVERPTCRIRIRLPVKVPPEETISVNYKTSTHKITSNYLSFALLLERCVGPHSSPLNVIGGLGVGSPPPQLLLDHISLHLT</sequence>
<protein>
    <submittedName>
        <fullName evidence="1">Uncharacterized protein</fullName>
    </submittedName>
</protein>
<keyword evidence="2" id="KW-1185">Reference proteome</keyword>
<reference evidence="1 2" key="1">
    <citation type="submission" date="2024-06" db="EMBL/GenBank/DDBJ databases">
        <authorList>
            <person name="Pan Q."/>
            <person name="Wen M."/>
            <person name="Jouanno E."/>
            <person name="Zahm M."/>
            <person name="Klopp C."/>
            <person name="Cabau C."/>
            <person name="Louis A."/>
            <person name="Berthelot C."/>
            <person name="Parey E."/>
            <person name="Roest Crollius H."/>
            <person name="Montfort J."/>
            <person name="Robinson-Rechavi M."/>
            <person name="Bouchez O."/>
            <person name="Lampietro C."/>
            <person name="Lopez Roques C."/>
            <person name="Donnadieu C."/>
            <person name="Postlethwait J."/>
            <person name="Bobe J."/>
            <person name="Verreycken H."/>
            <person name="Guiguen Y."/>
        </authorList>
    </citation>
    <scope>NUCLEOTIDE SEQUENCE [LARGE SCALE GENOMIC DNA]</scope>
    <source>
        <strain evidence="1">Up_M1</strain>
        <tissue evidence="1">Testis</tissue>
    </source>
</reference>
<evidence type="ECO:0000313" key="2">
    <source>
        <dbReference type="Proteomes" id="UP001557470"/>
    </source>
</evidence>
<comment type="caution">
    <text evidence="1">The sequence shown here is derived from an EMBL/GenBank/DDBJ whole genome shotgun (WGS) entry which is preliminary data.</text>
</comment>
<dbReference type="Proteomes" id="UP001557470">
    <property type="component" value="Unassembled WGS sequence"/>
</dbReference>
<gene>
    <name evidence="1" type="ORF">UPYG_G00244950</name>
</gene>
<accession>A0ABD0WLG9</accession>
<evidence type="ECO:0000313" key="1">
    <source>
        <dbReference type="EMBL" id="KAL0970640.1"/>
    </source>
</evidence>